<dbReference type="Pfam" id="PF00126">
    <property type="entry name" value="HTH_1"/>
    <property type="match status" value="1"/>
</dbReference>
<accession>A0ABR9INP8</accession>
<proteinExistence type="inferred from homology"/>
<keyword evidence="3 6" id="KW-0238">DNA-binding</keyword>
<dbReference type="RefSeq" id="WP_192728761.1">
    <property type="nucleotide sequence ID" value="NZ_BAAAVL010000007.1"/>
</dbReference>
<gene>
    <name evidence="6" type="ORF">H4W29_001969</name>
</gene>
<sequence length="314" mass="34813">MDQPLGGLTAFVRTADLGSFVAAGRALGLSASAVGKAVTALEQQLGVRLFQRSTRSLRLTEEGRLFHERCRRILDDLEDAQASLAQAVATPRGRLRVSVPLVSYHLILPILPEFVNLYPEVELDLDFNDRIVDLIEEGVDVAIRSGTLPDSRLMSRALRPFQLLLCAAPAYLEKHGTPDCPRELEGHRSVRFRFPNSGKLQPWPLSLTADHPEIRTRTVLTCNNMEALRGATISGMGIGCMPDFLARDPLADGRLRTVLDAHIDAPAQFHLLWPSNRHLSPKVRVLVDFLSEKLFSDRCESYAKDTAALPSPRH</sequence>
<name>A0ABR9INP8_RHIVS</name>
<dbReference type="SUPFAM" id="SSF46785">
    <property type="entry name" value="Winged helix' DNA-binding domain"/>
    <property type="match status" value="1"/>
</dbReference>
<evidence type="ECO:0000313" key="6">
    <source>
        <dbReference type="EMBL" id="MBE1504788.1"/>
    </source>
</evidence>
<evidence type="ECO:0000256" key="2">
    <source>
        <dbReference type="ARBA" id="ARBA00023015"/>
    </source>
</evidence>
<evidence type="ECO:0000256" key="3">
    <source>
        <dbReference type="ARBA" id="ARBA00023125"/>
    </source>
</evidence>
<dbReference type="InterPro" id="IPR036388">
    <property type="entry name" value="WH-like_DNA-bd_sf"/>
</dbReference>
<feature type="domain" description="HTH lysR-type" evidence="5">
    <location>
        <begin position="1"/>
        <end position="60"/>
    </location>
</feature>
<dbReference type="PANTHER" id="PTHR30537:SF72">
    <property type="entry name" value="LYSR FAMILY TRANSCRIPTIONAL REGULATOR"/>
    <property type="match status" value="1"/>
</dbReference>
<dbReference type="InterPro" id="IPR000847">
    <property type="entry name" value="LysR_HTH_N"/>
</dbReference>
<dbReference type="GO" id="GO:0003677">
    <property type="term" value="F:DNA binding"/>
    <property type="evidence" value="ECO:0007669"/>
    <property type="project" value="UniProtKB-KW"/>
</dbReference>
<dbReference type="SUPFAM" id="SSF53850">
    <property type="entry name" value="Periplasmic binding protein-like II"/>
    <property type="match status" value="1"/>
</dbReference>
<evidence type="ECO:0000259" key="5">
    <source>
        <dbReference type="PROSITE" id="PS50931"/>
    </source>
</evidence>
<dbReference type="Gene3D" id="3.40.190.290">
    <property type="match status" value="1"/>
</dbReference>
<dbReference type="PROSITE" id="PS50931">
    <property type="entry name" value="HTH_LYSR"/>
    <property type="match status" value="1"/>
</dbReference>
<evidence type="ECO:0000313" key="7">
    <source>
        <dbReference type="Proteomes" id="UP000620262"/>
    </source>
</evidence>
<dbReference type="Pfam" id="PF03466">
    <property type="entry name" value="LysR_substrate"/>
    <property type="match status" value="1"/>
</dbReference>
<keyword evidence="7" id="KW-1185">Reference proteome</keyword>
<dbReference type="CDD" id="cd08476">
    <property type="entry name" value="PBP2_CrgA_like_7"/>
    <property type="match status" value="1"/>
</dbReference>
<dbReference type="EMBL" id="JADBEC010000001">
    <property type="protein sequence ID" value="MBE1504788.1"/>
    <property type="molecule type" value="Genomic_DNA"/>
</dbReference>
<keyword evidence="2" id="KW-0805">Transcription regulation</keyword>
<protein>
    <submittedName>
        <fullName evidence="6">DNA-binding transcriptional LysR family regulator</fullName>
    </submittedName>
</protein>
<organism evidence="6 7">
    <name type="scientific">Rhizobium viscosum</name>
    <name type="common">Arthrobacter viscosus</name>
    <dbReference type="NCBI Taxonomy" id="1673"/>
    <lineage>
        <taxon>Bacteria</taxon>
        <taxon>Pseudomonadati</taxon>
        <taxon>Pseudomonadota</taxon>
        <taxon>Alphaproteobacteria</taxon>
        <taxon>Hyphomicrobiales</taxon>
        <taxon>Rhizobiaceae</taxon>
        <taxon>Rhizobium/Agrobacterium group</taxon>
        <taxon>Rhizobium</taxon>
    </lineage>
</organism>
<dbReference type="InterPro" id="IPR005119">
    <property type="entry name" value="LysR_subst-bd"/>
</dbReference>
<dbReference type="Gene3D" id="1.10.10.10">
    <property type="entry name" value="Winged helix-like DNA-binding domain superfamily/Winged helix DNA-binding domain"/>
    <property type="match status" value="1"/>
</dbReference>
<evidence type="ECO:0000256" key="1">
    <source>
        <dbReference type="ARBA" id="ARBA00009437"/>
    </source>
</evidence>
<reference evidence="6 7" key="1">
    <citation type="submission" date="2020-10" db="EMBL/GenBank/DDBJ databases">
        <title>Sequencing the genomes of 1000 actinobacteria strains.</title>
        <authorList>
            <person name="Klenk H.-P."/>
        </authorList>
    </citation>
    <scope>NUCLEOTIDE SEQUENCE [LARGE SCALE GENOMIC DNA]</scope>
    <source>
        <strain evidence="6 7">DSM 7307</strain>
    </source>
</reference>
<dbReference type="Proteomes" id="UP000620262">
    <property type="component" value="Unassembled WGS sequence"/>
</dbReference>
<dbReference type="InterPro" id="IPR036390">
    <property type="entry name" value="WH_DNA-bd_sf"/>
</dbReference>
<dbReference type="PANTHER" id="PTHR30537">
    <property type="entry name" value="HTH-TYPE TRANSCRIPTIONAL REGULATOR"/>
    <property type="match status" value="1"/>
</dbReference>
<evidence type="ECO:0000256" key="4">
    <source>
        <dbReference type="ARBA" id="ARBA00023163"/>
    </source>
</evidence>
<dbReference type="InterPro" id="IPR058163">
    <property type="entry name" value="LysR-type_TF_proteobact-type"/>
</dbReference>
<keyword evidence="4" id="KW-0804">Transcription</keyword>
<comment type="caution">
    <text evidence="6">The sequence shown here is derived from an EMBL/GenBank/DDBJ whole genome shotgun (WGS) entry which is preliminary data.</text>
</comment>
<comment type="similarity">
    <text evidence="1">Belongs to the LysR transcriptional regulatory family.</text>
</comment>